<evidence type="ECO:0000313" key="2">
    <source>
        <dbReference type="Proteomes" id="UP001231518"/>
    </source>
</evidence>
<dbReference type="Proteomes" id="UP001231518">
    <property type="component" value="Chromosome 17"/>
</dbReference>
<accession>A0AAD7YDY2</accession>
<gene>
    <name evidence="1" type="ORF">PYW07_004953</name>
</gene>
<keyword evidence="2" id="KW-1185">Reference proteome</keyword>
<dbReference type="AlphaFoldDB" id="A0AAD7YDY2"/>
<sequence>MLISFLPIFPFPFGSNNNFRYRDKSELFFMKAREREITNVCYSKHLNVMKKIPTLLSALHCNQIKNKLSLEFLKTSKTKFLTKLIEFQNIFIFHLTELRYKYFKVIFF</sequence>
<name>A0AAD7YDY2_MYTSE</name>
<organism evidence="1 2">
    <name type="scientific">Mythimna separata</name>
    <name type="common">Oriental armyworm</name>
    <name type="synonym">Pseudaletia separata</name>
    <dbReference type="NCBI Taxonomy" id="271217"/>
    <lineage>
        <taxon>Eukaryota</taxon>
        <taxon>Metazoa</taxon>
        <taxon>Ecdysozoa</taxon>
        <taxon>Arthropoda</taxon>
        <taxon>Hexapoda</taxon>
        <taxon>Insecta</taxon>
        <taxon>Pterygota</taxon>
        <taxon>Neoptera</taxon>
        <taxon>Endopterygota</taxon>
        <taxon>Lepidoptera</taxon>
        <taxon>Glossata</taxon>
        <taxon>Ditrysia</taxon>
        <taxon>Noctuoidea</taxon>
        <taxon>Noctuidae</taxon>
        <taxon>Noctuinae</taxon>
        <taxon>Hadenini</taxon>
        <taxon>Mythimna</taxon>
    </lineage>
</organism>
<dbReference type="EMBL" id="JARGEI010000021">
    <property type="protein sequence ID" value="KAJ8712111.1"/>
    <property type="molecule type" value="Genomic_DNA"/>
</dbReference>
<reference evidence="1" key="1">
    <citation type="submission" date="2023-03" db="EMBL/GenBank/DDBJ databases">
        <title>Chromosome-level genomes of two armyworms, Mythimna separata and Mythimna loreyi, provide insights into the biosynthesis and reception of sex pheromones.</title>
        <authorList>
            <person name="Zhao H."/>
        </authorList>
    </citation>
    <scope>NUCLEOTIDE SEQUENCE</scope>
    <source>
        <strain evidence="1">BeijingLab</strain>
        <tissue evidence="1">Pupa</tissue>
    </source>
</reference>
<protein>
    <submittedName>
        <fullName evidence="1">Uncharacterized protein</fullName>
    </submittedName>
</protein>
<evidence type="ECO:0000313" key="1">
    <source>
        <dbReference type="EMBL" id="KAJ8712111.1"/>
    </source>
</evidence>
<comment type="caution">
    <text evidence="1">The sequence shown here is derived from an EMBL/GenBank/DDBJ whole genome shotgun (WGS) entry which is preliminary data.</text>
</comment>
<proteinExistence type="predicted"/>